<evidence type="ECO:0000313" key="2">
    <source>
        <dbReference type="EMBL" id="KAJ1371221.1"/>
    </source>
</evidence>
<gene>
    <name evidence="2" type="ORF">KIN20_033132</name>
</gene>
<sequence length="62" mass="7083">MVHLLIVSVKNSYDGVNRVYHYYAPPAQSSTPHVSPYIRSEAGRRAARRTKDEYSTRRTVSS</sequence>
<reference evidence="2" key="1">
    <citation type="submission" date="2021-06" db="EMBL/GenBank/DDBJ databases">
        <title>Parelaphostrongylus tenuis whole genome reference sequence.</title>
        <authorList>
            <person name="Garwood T.J."/>
            <person name="Larsen P.A."/>
            <person name="Fountain-Jones N.M."/>
            <person name="Garbe J.R."/>
            <person name="Macchietto M.G."/>
            <person name="Kania S.A."/>
            <person name="Gerhold R.W."/>
            <person name="Richards J.E."/>
            <person name="Wolf T.M."/>
        </authorList>
    </citation>
    <scope>NUCLEOTIDE SEQUENCE</scope>
    <source>
        <strain evidence="2">MNPRO001-30</strain>
        <tissue evidence="2">Meninges</tissue>
    </source>
</reference>
<evidence type="ECO:0000313" key="3">
    <source>
        <dbReference type="Proteomes" id="UP001196413"/>
    </source>
</evidence>
<keyword evidence="3" id="KW-1185">Reference proteome</keyword>
<comment type="caution">
    <text evidence="2">The sequence shown here is derived from an EMBL/GenBank/DDBJ whole genome shotgun (WGS) entry which is preliminary data.</text>
</comment>
<feature type="region of interest" description="Disordered" evidence="1">
    <location>
        <begin position="26"/>
        <end position="62"/>
    </location>
</feature>
<dbReference type="Proteomes" id="UP001196413">
    <property type="component" value="Unassembled WGS sequence"/>
</dbReference>
<organism evidence="2 3">
    <name type="scientific">Parelaphostrongylus tenuis</name>
    <name type="common">Meningeal worm</name>
    <dbReference type="NCBI Taxonomy" id="148309"/>
    <lineage>
        <taxon>Eukaryota</taxon>
        <taxon>Metazoa</taxon>
        <taxon>Ecdysozoa</taxon>
        <taxon>Nematoda</taxon>
        <taxon>Chromadorea</taxon>
        <taxon>Rhabditida</taxon>
        <taxon>Rhabditina</taxon>
        <taxon>Rhabditomorpha</taxon>
        <taxon>Strongyloidea</taxon>
        <taxon>Metastrongylidae</taxon>
        <taxon>Parelaphostrongylus</taxon>
    </lineage>
</organism>
<proteinExistence type="predicted"/>
<accession>A0AAD5R848</accession>
<protein>
    <submittedName>
        <fullName evidence="2">Uncharacterized protein</fullName>
    </submittedName>
</protein>
<evidence type="ECO:0000256" key="1">
    <source>
        <dbReference type="SAM" id="MobiDB-lite"/>
    </source>
</evidence>
<name>A0AAD5R848_PARTN</name>
<feature type="compositionally biased region" description="Basic and acidic residues" evidence="1">
    <location>
        <begin position="41"/>
        <end position="56"/>
    </location>
</feature>
<dbReference type="AlphaFoldDB" id="A0AAD5R848"/>
<dbReference type="EMBL" id="JAHQIW010006937">
    <property type="protein sequence ID" value="KAJ1371221.1"/>
    <property type="molecule type" value="Genomic_DNA"/>
</dbReference>